<dbReference type="Gene3D" id="3.40.50.2300">
    <property type="match status" value="2"/>
</dbReference>
<dbReference type="STRING" id="630515.SAMN04489812_4887"/>
<dbReference type="GO" id="GO:0030246">
    <property type="term" value="F:carbohydrate binding"/>
    <property type="evidence" value="ECO:0007669"/>
    <property type="project" value="UniProtKB-ARBA"/>
</dbReference>
<dbReference type="InterPro" id="IPR025997">
    <property type="entry name" value="SBP_2_dom"/>
</dbReference>
<dbReference type="GO" id="GO:0030313">
    <property type="term" value="C:cell envelope"/>
    <property type="evidence" value="ECO:0007669"/>
    <property type="project" value="UniProtKB-SubCell"/>
</dbReference>
<gene>
    <name evidence="7" type="ORF">SAMN04489812_4887</name>
</gene>
<organism evidence="7 8">
    <name type="scientific">Microlunatus soli</name>
    <dbReference type="NCBI Taxonomy" id="630515"/>
    <lineage>
        <taxon>Bacteria</taxon>
        <taxon>Bacillati</taxon>
        <taxon>Actinomycetota</taxon>
        <taxon>Actinomycetes</taxon>
        <taxon>Propionibacteriales</taxon>
        <taxon>Propionibacteriaceae</taxon>
        <taxon>Microlunatus</taxon>
    </lineage>
</organism>
<keyword evidence="7" id="KW-0813">Transport</keyword>
<dbReference type="SUPFAM" id="SSF53822">
    <property type="entry name" value="Periplasmic binding protein-like I"/>
    <property type="match status" value="1"/>
</dbReference>
<feature type="signal peptide" evidence="5">
    <location>
        <begin position="1"/>
        <end position="25"/>
    </location>
</feature>
<evidence type="ECO:0000256" key="4">
    <source>
        <dbReference type="SAM" id="MobiDB-lite"/>
    </source>
</evidence>
<keyword evidence="7" id="KW-0762">Sugar transport</keyword>
<dbReference type="Pfam" id="PF13407">
    <property type="entry name" value="Peripla_BP_4"/>
    <property type="match status" value="1"/>
</dbReference>
<name>A0A1H1YZM4_9ACTN</name>
<protein>
    <submittedName>
        <fullName evidence="7">ABC-type sugar transport system, substrate-binding protein, contains N-terminal xre family HTH domain</fullName>
    </submittedName>
</protein>
<evidence type="ECO:0000259" key="6">
    <source>
        <dbReference type="Pfam" id="PF13407"/>
    </source>
</evidence>
<feature type="region of interest" description="Disordered" evidence="4">
    <location>
        <begin position="29"/>
        <end position="50"/>
    </location>
</feature>
<dbReference type="InterPro" id="IPR028082">
    <property type="entry name" value="Peripla_BP_I"/>
</dbReference>
<evidence type="ECO:0000256" key="2">
    <source>
        <dbReference type="ARBA" id="ARBA00007639"/>
    </source>
</evidence>
<dbReference type="PROSITE" id="PS51257">
    <property type="entry name" value="PROKAR_LIPOPROTEIN"/>
    <property type="match status" value="1"/>
</dbReference>
<dbReference type="PANTHER" id="PTHR46847:SF1">
    <property type="entry name" value="D-ALLOSE-BINDING PERIPLASMIC PROTEIN-RELATED"/>
    <property type="match status" value="1"/>
</dbReference>
<keyword evidence="3 5" id="KW-0732">Signal</keyword>
<feature type="domain" description="Periplasmic binding protein" evidence="6">
    <location>
        <begin position="56"/>
        <end position="311"/>
    </location>
</feature>
<evidence type="ECO:0000313" key="8">
    <source>
        <dbReference type="Proteomes" id="UP000199103"/>
    </source>
</evidence>
<dbReference type="EMBL" id="LT629772">
    <property type="protein sequence ID" value="SDT26934.1"/>
    <property type="molecule type" value="Genomic_DNA"/>
</dbReference>
<dbReference type="Proteomes" id="UP000199103">
    <property type="component" value="Chromosome I"/>
</dbReference>
<dbReference type="PANTHER" id="PTHR46847">
    <property type="entry name" value="D-ALLOSE-BINDING PERIPLASMIC PROTEIN-RELATED"/>
    <property type="match status" value="1"/>
</dbReference>
<evidence type="ECO:0000256" key="5">
    <source>
        <dbReference type="SAM" id="SignalP"/>
    </source>
</evidence>
<comment type="subcellular location">
    <subcellularLocation>
        <location evidence="1">Cell envelope</location>
    </subcellularLocation>
</comment>
<proteinExistence type="inferred from homology"/>
<reference evidence="7 8" key="1">
    <citation type="submission" date="2016-10" db="EMBL/GenBank/DDBJ databases">
        <authorList>
            <person name="de Groot N.N."/>
        </authorList>
    </citation>
    <scope>NUCLEOTIDE SEQUENCE [LARGE SCALE GENOMIC DNA]</scope>
    <source>
        <strain evidence="7 8">DSM 21800</strain>
    </source>
</reference>
<comment type="similarity">
    <text evidence="2">Belongs to the bacterial solute-binding protein 2 family.</text>
</comment>
<accession>A0A1H1YZM4</accession>
<sequence length="374" mass="39844">MFRPNRWIALALAGLCLVVAGCSLNGPISSPSSAPPPAAESGKVTAPRSGGKLKVGIASREITNDYNRDIIAGAAAVFKKHGASVVTTNGGGDETTHENNIRNLINSGVDAIFIQLGDPESLAPIVQQAERRGITVVTAGIGSAIKGAVTDVGGDEMLMAEMVARALLGAMDYQGDLYAFWVPGAPLLETRLRVLKAVVADYPQVRLHLEPTDHSPAKVQSQMQAVLTAHPKQGSISGVWGAYDQMTSGAVQAIQQANRPEIKVASIDGDRTTFSMLYARNSPFVATVVQNAQRIGSLGATAALDARRGEKPPKATFTTAWVATRNNGIAAAEERYGPSIWKRIRLDPDDIRRRWPQDQQVVVQQPVVPSDEGR</sequence>
<evidence type="ECO:0000256" key="1">
    <source>
        <dbReference type="ARBA" id="ARBA00004196"/>
    </source>
</evidence>
<dbReference type="RefSeq" id="WP_157683684.1">
    <property type="nucleotide sequence ID" value="NZ_LT629772.1"/>
</dbReference>
<dbReference type="OrthoDB" id="9781890at2"/>
<evidence type="ECO:0000256" key="3">
    <source>
        <dbReference type="ARBA" id="ARBA00022729"/>
    </source>
</evidence>
<dbReference type="AlphaFoldDB" id="A0A1H1YZM4"/>
<feature type="chain" id="PRO_5039142779" evidence="5">
    <location>
        <begin position="26"/>
        <end position="374"/>
    </location>
</feature>
<evidence type="ECO:0000313" key="7">
    <source>
        <dbReference type="EMBL" id="SDT26934.1"/>
    </source>
</evidence>
<keyword evidence="8" id="KW-1185">Reference proteome</keyword>